<sequence length="124" mass="13779">MIISTVTDSAVLILPIPAVISLQMPFKQKVKVRSMLGIGGIATGASFVRMVIVIRLQKSQDQTVDFVRFNLLGGFDWPYLCLSPRNKYPLLSPLPRVGHLAHLRYNTKPALHIIFAKGETPEIP</sequence>
<keyword evidence="3 6" id="KW-1133">Transmembrane helix</keyword>
<comment type="similarity">
    <text evidence="5">Belongs to the SAT4 family.</text>
</comment>
<evidence type="ECO:0000256" key="6">
    <source>
        <dbReference type="SAM" id="Phobius"/>
    </source>
</evidence>
<evidence type="ECO:0000313" key="8">
    <source>
        <dbReference type="EMBL" id="PVI00226.1"/>
    </source>
</evidence>
<evidence type="ECO:0000256" key="2">
    <source>
        <dbReference type="ARBA" id="ARBA00022692"/>
    </source>
</evidence>
<accession>A0A2V1DQG9</accession>
<name>A0A2V1DQG9_9PLEO</name>
<dbReference type="InterPro" id="IPR052337">
    <property type="entry name" value="SAT4-like"/>
</dbReference>
<dbReference type="PANTHER" id="PTHR33048">
    <property type="entry name" value="PTH11-LIKE INTEGRAL MEMBRANE PROTEIN (AFU_ORTHOLOGUE AFUA_5G11245)"/>
    <property type="match status" value="1"/>
</dbReference>
<evidence type="ECO:0000313" key="9">
    <source>
        <dbReference type="Proteomes" id="UP000244855"/>
    </source>
</evidence>
<comment type="subcellular location">
    <subcellularLocation>
        <location evidence="1">Membrane</location>
        <topology evidence="1">Multi-pass membrane protein</topology>
    </subcellularLocation>
</comment>
<dbReference type="InterPro" id="IPR049326">
    <property type="entry name" value="Rhodopsin_dom_fungi"/>
</dbReference>
<evidence type="ECO:0000256" key="5">
    <source>
        <dbReference type="ARBA" id="ARBA00038359"/>
    </source>
</evidence>
<dbReference type="OrthoDB" id="5342292at2759"/>
<reference evidence="8 9" key="1">
    <citation type="journal article" date="2018" name="Sci. Rep.">
        <title>Comparative genomics provides insights into the lifestyle and reveals functional heterogeneity of dark septate endophytic fungi.</title>
        <authorList>
            <person name="Knapp D.G."/>
            <person name="Nemeth J.B."/>
            <person name="Barry K."/>
            <person name="Hainaut M."/>
            <person name="Henrissat B."/>
            <person name="Johnson J."/>
            <person name="Kuo A."/>
            <person name="Lim J.H.P."/>
            <person name="Lipzen A."/>
            <person name="Nolan M."/>
            <person name="Ohm R.A."/>
            <person name="Tamas L."/>
            <person name="Grigoriev I.V."/>
            <person name="Spatafora J.W."/>
            <person name="Nagy L.G."/>
            <person name="Kovacs G.M."/>
        </authorList>
    </citation>
    <scope>NUCLEOTIDE SEQUENCE [LARGE SCALE GENOMIC DNA]</scope>
    <source>
        <strain evidence="8 9">DSE2036</strain>
    </source>
</reference>
<keyword evidence="4 6" id="KW-0472">Membrane</keyword>
<dbReference type="AlphaFoldDB" id="A0A2V1DQG9"/>
<evidence type="ECO:0000256" key="4">
    <source>
        <dbReference type="ARBA" id="ARBA00023136"/>
    </source>
</evidence>
<dbReference type="Pfam" id="PF20684">
    <property type="entry name" value="Fung_rhodopsin"/>
    <property type="match status" value="1"/>
</dbReference>
<feature type="transmembrane region" description="Helical" evidence="6">
    <location>
        <begin position="6"/>
        <end position="24"/>
    </location>
</feature>
<organism evidence="8 9">
    <name type="scientific">Periconia macrospinosa</name>
    <dbReference type="NCBI Taxonomy" id="97972"/>
    <lineage>
        <taxon>Eukaryota</taxon>
        <taxon>Fungi</taxon>
        <taxon>Dikarya</taxon>
        <taxon>Ascomycota</taxon>
        <taxon>Pezizomycotina</taxon>
        <taxon>Dothideomycetes</taxon>
        <taxon>Pleosporomycetidae</taxon>
        <taxon>Pleosporales</taxon>
        <taxon>Massarineae</taxon>
        <taxon>Periconiaceae</taxon>
        <taxon>Periconia</taxon>
    </lineage>
</organism>
<evidence type="ECO:0000259" key="7">
    <source>
        <dbReference type="Pfam" id="PF20684"/>
    </source>
</evidence>
<gene>
    <name evidence="8" type="ORF">DM02DRAFT_655676</name>
</gene>
<protein>
    <recommendedName>
        <fullName evidence="7">Rhodopsin domain-containing protein</fullName>
    </recommendedName>
</protein>
<feature type="domain" description="Rhodopsin" evidence="7">
    <location>
        <begin position="2"/>
        <end position="70"/>
    </location>
</feature>
<dbReference type="PANTHER" id="PTHR33048:SF108">
    <property type="entry name" value="INTEGRAL MEMBRANE PROTEIN"/>
    <property type="match status" value="1"/>
</dbReference>
<dbReference type="GO" id="GO:0016020">
    <property type="term" value="C:membrane"/>
    <property type="evidence" value="ECO:0007669"/>
    <property type="project" value="UniProtKB-SubCell"/>
</dbReference>
<dbReference type="STRING" id="97972.A0A2V1DQG9"/>
<dbReference type="EMBL" id="KZ805377">
    <property type="protein sequence ID" value="PVI00226.1"/>
    <property type="molecule type" value="Genomic_DNA"/>
</dbReference>
<evidence type="ECO:0000256" key="1">
    <source>
        <dbReference type="ARBA" id="ARBA00004141"/>
    </source>
</evidence>
<keyword evidence="2 6" id="KW-0812">Transmembrane</keyword>
<keyword evidence="9" id="KW-1185">Reference proteome</keyword>
<proteinExistence type="inferred from homology"/>
<evidence type="ECO:0000256" key="3">
    <source>
        <dbReference type="ARBA" id="ARBA00022989"/>
    </source>
</evidence>
<feature type="transmembrane region" description="Helical" evidence="6">
    <location>
        <begin position="36"/>
        <end position="56"/>
    </location>
</feature>
<dbReference type="Proteomes" id="UP000244855">
    <property type="component" value="Unassembled WGS sequence"/>
</dbReference>